<dbReference type="Gene3D" id="3.40.50.300">
    <property type="entry name" value="P-loop containing nucleotide triphosphate hydrolases"/>
    <property type="match status" value="1"/>
</dbReference>
<dbReference type="InterPro" id="IPR027417">
    <property type="entry name" value="P-loop_NTPase"/>
</dbReference>
<organism evidence="2 3">
    <name type="scientific">Allochromatium palmeri</name>
    <dbReference type="NCBI Taxonomy" id="231048"/>
    <lineage>
        <taxon>Bacteria</taxon>
        <taxon>Pseudomonadati</taxon>
        <taxon>Pseudomonadota</taxon>
        <taxon>Gammaproteobacteria</taxon>
        <taxon>Chromatiales</taxon>
        <taxon>Chromatiaceae</taxon>
        <taxon>Allochromatium</taxon>
    </lineage>
</organism>
<dbReference type="InterPro" id="IPR048089">
    <property type="entry name" value="McdA"/>
</dbReference>
<dbReference type="SUPFAM" id="SSF52540">
    <property type="entry name" value="P-loop containing nucleoside triphosphate hydrolases"/>
    <property type="match status" value="1"/>
</dbReference>
<dbReference type="PANTHER" id="PTHR13696:SF96">
    <property type="entry name" value="COBQ_COBB_MIND_PARA NUCLEOTIDE BINDING DOMAIN-CONTAINING PROTEIN"/>
    <property type="match status" value="1"/>
</dbReference>
<dbReference type="AlphaFoldDB" id="A0A6N8EHS7"/>
<reference evidence="2 3" key="1">
    <citation type="submission" date="2019-11" db="EMBL/GenBank/DDBJ databases">
        <title>Whole-genome sequence of the anaerobic purple sulfur bacterium Allochromatium palmeri DSM 15591.</title>
        <authorList>
            <person name="Kyndt J.A."/>
            <person name="Meyer T.E."/>
        </authorList>
    </citation>
    <scope>NUCLEOTIDE SEQUENCE [LARGE SCALE GENOMIC DNA]</scope>
    <source>
        <strain evidence="2 3">DSM 15591</strain>
    </source>
</reference>
<proteinExistence type="predicted"/>
<gene>
    <name evidence="2" type="ORF">GJ668_16125</name>
</gene>
<dbReference type="OrthoDB" id="69313at2"/>
<dbReference type="PIRSF" id="PIRSF009320">
    <property type="entry name" value="Nuc_binding_HP_1000"/>
    <property type="match status" value="1"/>
</dbReference>
<feature type="domain" description="CobQ/CobB/MinD/ParA nucleotide binding" evidence="1">
    <location>
        <begin position="5"/>
        <end position="183"/>
    </location>
</feature>
<name>A0A6N8EHS7_9GAMM</name>
<dbReference type="PANTHER" id="PTHR13696">
    <property type="entry name" value="P-LOOP CONTAINING NUCLEOSIDE TRIPHOSPHATE HYDROLASE"/>
    <property type="match status" value="1"/>
</dbReference>
<comment type="caution">
    <text evidence="2">The sequence shown here is derived from an EMBL/GenBank/DDBJ whole genome shotgun (WGS) entry which is preliminary data.</text>
</comment>
<protein>
    <submittedName>
        <fullName evidence="2">AAA family ATPase</fullName>
    </submittedName>
</protein>
<dbReference type="NCBIfam" id="NF041546">
    <property type="entry name" value="ParA_partition"/>
    <property type="match status" value="1"/>
</dbReference>
<dbReference type="InterPro" id="IPR002586">
    <property type="entry name" value="CobQ/CobB/MinD/ParA_Nub-bd_dom"/>
</dbReference>
<dbReference type="InterPro" id="IPR050678">
    <property type="entry name" value="DNA_Partitioning_ATPase"/>
</dbReference>
<dbReference type="CDD" id="cd02042">
    <property type="entry name" value="ParAB_family"/>
    <property type="match status" value="1"/>
</dbReference>
<dbReference type="Proteomes" id="UP000434044">
    <property type="component" value="Unassembled WGS sequence"/>
</dbReference>
<sequence>MPNVIAILNPKGGSGKTTLAIHLAYALKEHGRTLLVDADIQGSARDWSAAGASGLPVIGLDRPTLDRELQAIGGDYQWIVIDGASKVEKMVASGVKAADMILIPVQPSALDLWACAPLVDVIQARQQATDGRPAAAFVVVRAKKNTSIAREMRRAVEGYGLPLLTHTIYDRTLYARAITEGTTVQAMDAASEAANEIRLLTNRVLEAFDGV</sequence>
<keyword evidence="3" id="KW-1185">Reference proteome</keyword>
<dbReference type="Pfam" id="PF01656">
    <property type="entry name" value="CbiA"/>
    <property type="match status" value="1"/>
</dbReference>
<evidence type="ECO:0000313" key="3">
    <source>
        <dbReference type="Proteomes" id="UP000434044"/>
    </source>
</evidence>
<dbReference type="EMBL" id="WNKT01000046">
    <property type="protein sequence ID" value="MTW22598.1"/>
    <property type="molecule type" value="Genomic_DNA"/>
</dbReference>
<evidence type="ECO:0000313" key="2">
    <source>
        <dbReference type="EMBL" id="MTW22598.1"/>
    </source>
</evidence>
<accession>A0A6N8EHS7</accession>
<evidence type="ECO:0000259" key="1">
    <source>
        <dbReference type="Pfam" id="PF01656"/>
    </source>
</evidence>